<evidence type="ECO:0000313" key="2">
    <source>
        <dbReference type="Ensembl" id="ENSCINP00000011642.3"/>
    </source>
</evidence>
<keyword evidence="1" id="KW-0732">Signal</keyword>
<dbReference type="AlphaFoldDB" id="F7AT42"/>
<dbReference type="Proteomes" id="UP000008144">
    <property type="component" value="Chromosome 3"/>
</dbReference>
<feature type="chain" id="PRO_5003353605" evidence="1">
    <location>
        <begin position="24"/>
        <end position="67"/>
    </location>
</feature>
<accession>F7AT42</accession>
<organism evidence="2 3">
    <name type="scientific">Ciona intestinalis</name>
    <name type="common">Transparent sea squirt</name>
    <name type="synonym">Ascidia intestinalis</name>
    <dbReference type="NCBI Taxonomy" id="7719"/>
    <lineage>
        <taxon>Eukaryota</taxon>
        <taxon>Metazoa</taxon>
        <taxon>Chordata</taxon>
        <taxon>Tunicata</taxon>
        <taxon>Ascidiacea</taxon>
        <taxon>Phlebobranchia</taxon>
        <taxon>Cionidae</taxon>
        <taxon>Ciona</taxon>
    </lineage>
</organism>
<reference evidence="3" key="1">
    <citation type="journal article" date="2002" name="Science">
        <title>The draft genome of Ciona intestinalis: insights into chordate and vertebrate origins.</title>
        <authorList>
            <person name="Dehal P."/>
            <person name="Satou Y."/>
            <person name="Campbell R.K."/>
            <person name="Chapman J."/>
            <person name="Degnan B."/>
            <person name="De Tomaso A."/>
            <person name="Davidson B."/>
            <person name="Di Gregorio A."/>
            <person name="Gelpke M."/>
            <person name="Goodstein D.M."/>
            <person name="Harafuji N."/>
            <person name="Hastings K.E."/>
            <person name="Ho I."/>
            <person name="Hotta K."/>
            <person name="Huang W."/>
            <person name="Kawashima T."/>
            <person name="Lemaire P."/>
            <person name="Martinez D."/>
            <person name="Meinertzhagen I.A."/>
            <person name="Necula S."/>
            <person name="Nonaka M."/>
            <person name="Putnam N."/>
            <person name="Rash S."/>
            <person name="Saiga H."/>
            <person name="Satake M."/>
            <person name="Terry A."/>
            <person name="Yamada L."/>
            <person name="Wang H.G."/>
            <person name="Awazu S."/>
            <person name="Azumi K."/>
            <person name="Boore J."/>
            <person name="Branno M."/>
            <person name="Chin-Bow S."/>
            <person name="DeSantis R."/>
            <person name="Doyle S."/>
            <person name="Francino P."/>
            <person name="Keys D.N."/>
            <person name="Haga S."/>
            <person name="Hayashi H."/>
            <person name="Hino K."/>
            <person name="Imai K.S."/>
            <person name="Inaba K."/>
            <person name="Kano S."/>
            <person name="Kobayashi K."/>
            <person name="Kobayashi M."/>
            <person name="Lee B.I."/>
            <person name="Makabe K.W."/>
            <person name="Manohar C."/>
            <person name="Matassi G."/>
            <person name="Medina M."/>
            <person name="Mochizuki Y."/>
            <person name="Mount S."/>
            <person name="Morishita T."/>
            <person name="Miura S."/>
            <person name="Nakayama A."/>
            <person name="Nishizaka S."/>
            <person name="Nomoto H."/>
            <person name="Ohta F."/>
            <person name="Oishi K."/>
            <person name="Rigoutsos I."/>
            <person name="Sano M."/>
            <person name="Sasaki A."/>
            <person name="Sasakura Y."/>
            <person name="Shoguchi E."/>
            <person name="Shin-i T."/>
            <person name="Spagnuolo A."/>
            <person name="Stainier D."/>
            <person name="Suzuki M.M."/>
            <person name="Tassy O."/>
            <person name="Takatori N."/>
            <person name="Tokuoka M."/>
            <person name="Yagi K."/>
            <person name="Yoshizaki F."/>
            <person name="Wada S."/>
            <person name="Zhang C."/>
            <person name="Hyatt P.D."/>
            <person name="Larimer F."/>
            <person name="Detter C."/>
            <person name="Doggett N."/>
            <person name="Glavina T."/>
            <person name="Hawkins T."/>
            <person name="Richardson P."/>
            <person name="Lucas S."/>
            <person name="Kohara Y."/>
            <person name="Levine M."/>
            <person name="Satoh N."/>
            <person name="Rokhsar D.S."/>
        </authorList>
    </citation>
    <scope>NUCLEOTIDE SEQUENCE [LARGE SCALE GENOMIC DNA]</scope>
</reference>
<evidence type="ECO:0000313" key="3">
    <source>
        <dbReference type="Proteomes" id="UP000008144"/>
    </source>
</evidence>
<dbReference type="EMBL" id="EAAA01001719">
    <property type="status" value="NOT_ANNOTATED_CDS"/>
    <property type="molecule type" value="Genomic_DNA"/>
</dbReference>
<feature type="signal peptide" evidence="1">
    <location>
        <begin position="1"/>
        <end position="23"/>
    </location>
</feature>
<name>F7AT42_CIOIN</name>
<dbReference type="InParanoid" id="F7AT42"/>
<sequence length="67" mass="7562">MNKTSFLLLLVIGLLVLTDSAVGAAFRILRVFTSPWSQMQMQRVDDSVDDSLMQLIMENHDHALAEQ</sequence>
<reference evidence="2" key="2">
    <citation type="journal article" date="2008" name="Genome Biol.">
        <title>Improved genome assembly and evidence-based global gene model set for the chordate Ciona intestinalis: new insight into intron and operon populations.</title>
        <authorList>
            <person name="Satou Y."/>
            <person name="Mineta K."/>
            <person name="Ogasawara M."/>
            <person name="Sasakura Y."/>
            <person name="Shoguchi E."/>
            <person name="Ueno K."/>
            <person name="Yamada L."/>
            <person name="Matsumoto J."/>
            <person name="Wasserscheid J."/>
            <person name="Dewar K."/>
            <person name="Wiley G.B."/>
            <person name="Macmil S.L."/>
            <person name="Roe B.A."/>
            <person name="Zeller R.W."/>
            <person name="Hastings K.E."/>
            <person name="Lemaire P."/>
            <person name="Lindquist E."/>
            <person name="Endo T."/>
            <person name="Hotta K."/>
            <person name="Inaba K."/>
        </authorList>
    </citation>
    <scope>NUCLEOTIDE SEQUENCE [LARGE SCALE GENOMIC DNA]</scope>
    <source>
        <strain evidence="2">wild type</strain>
    </source>
</reference>
<dbReference type="HOGENOM" id="CLU_2811596_0_0_1"/>
<keyword evidence="3" id="KW-1185">Reference proteome</keyword>
<dbReference type="Ensembl" id="ENSCINT00000011642.3">
    <property type="protein sequence ID" value="ENSCINP00000011642.3"/>
    <property type="gene ID" value="ENSCING00000005619.3"/>
</dbReference>
<reference evidence="2" key="4">
    <citation type="submission" date="2025-09" db="UniProtKB">
        <authorList>
            <consortium name="Ensembl"/>
        </authorList>
    </citation>
    <scope>IDENTIFICATION</scope>
</reference>
<reference evidence="2" key="3">
    <citation type="submission" date="2025-08" db="UniProtKB">
        <authorList>
            <consortium name="Ensembl"/>
        </authorList>
    </citation>
    <scope>IDENTIFICATION</scope>
</reference>
<evidence type="ECO:0000256" key="1">
    <source>
        <dbReference type="SAM" id="SignalP"/>
    </source>
</evidence>
<proteinExistence type="predicted"/>
<protein>
    <submittedName>
        <fullName evidence="2">Uncharacterized protein</fullName>
    </submittedName>
</protein>